<evidence type="ECO:0000313" key="6">
    <source>
        <dbReference type="Proteomes" id="UP000268658"/>
    </source>
</evidence>
<name>A0A448PIS1_ACTVI</name>
<accession>A0A448PIS1</accession>
<evidence type="ECO:0000256" key="2">
    <source>
        <dbReference type="ARBA" id="ARBA00022598"/>
    </source>
</evidence>
<protein>
    <submittedName>
        <fullName evidence="5">Bifunctional protein aas</fullName>
    </submittedName>
</protein>
<dbReference type="Gene3D" id="3.40.50.12780">
    <property type="entry name" value="N-terminal domain of ligase-like"/>
    <property type="match status" value="1"/>
</dbReference>
<dbReference type="Pfam" id="PF00501">
    <property type="entry name" value="AMP-binding"/>
    <property type="match status" value="1"/>
</dbReference>
<evidence type="ECO:0000259" key="3">
    <source>
        <dbReference type="Pfam" id="PF00501"/>
    </source>
</evidence>
<organism evidence="5 6">
    <name type="scientific">Actinomyces viscosus</name>
    <dbReference type="NCBI Taxonomy" id="1656"/>
    <lineage>
        <taxon>Bacteria</taxon>
        <taxon>Bacillati</taxon>
        <taxon>Actinomycetota</taxon>
        <taxon>Actinomycetes</taxon>
        <taxon>Actinomycetales</taxon>
        <taxon>Actinomycetaceae</taxon>
        <taxon>Actinomyces</taxon>
    </lineage>
</organism>
<keyword evidence="2" id="KW-0436">Ligase</keyword>
<dbReference type="GO" id="GO:0031956">
    <property type="term" value="F:medium-chain fatty acid-CoA ligase activity"/>
    <property type="evidence" value="ECO:0007669"/>
    <property type="project" value="TreeGrafter"/>
</dbReference>
<dbReference type="Pfam" id="PF13193">
    <property type="entry name" value="AMP-binding_C"/>
    <property type="match status" value="1"/>
</dbReference>
<feature type="domain" description="AMP-dependent synthetase/ligase" evidence="3">
    <location>
        <begin position="87"/>
        <end position="284"/>
    </location>
</feature>
<reference evidence="5 6" key="1">
    <citation type="submission" date="2018-12" db="EMBL/GenBank/DDBJ databases">
        <authorList>
            <consortium name="Pathogen Informatics"/>
        </authorList>
    </citation>
    <scope>NUCLEOTIDE SEQUENCE [LARGE SCALE GENOMIC DNA]</scope>
    <source>
        <strain evidence="5 6">NCTC10951</strain>
    </source>
</reference>
<dbReference type="AlphaFoldDB" id="A0A448PIS1"/>
<dbReference type="EMBL" id="LR134477">
    <property type="protein sequence ID" value="VEI14836.1"/>
    <property type="molecule type" value="Genomic_DNA"/>
</dbReference>
<proteinExistence type="inferred from homology"/>
<dbReference type="PANTHER" id="PTHR43201">
    <property type="entry name" value="ACYL-COA SYNTHETASE"/>
    <property type="match status" value="1"/>
</dbReference>
<comment type="similarity">
    <text evidence="1">Belongs to the ATP-dependent AMP-binding enzyme family.</text>
</comment>
<evidence type="ECO:0000256" key="1">
    <source>
        <dbReference type="ARBA" id="ARBA00006432"/>
    </source>
</evidence>
<dbReference type="InterPro" id="IPR045851">
    <property type="entry name" value="AMP-bd_C_sf"/>
</dbReference>
<evidence type="ECO:0000259" key="4">
    <source>
        <dbReference type="Pfam" id="PF13193"/>
    </source>
</evidence>
<dbReference type="SUPFAM" id="SSF56801">
    <property type="entry name" value="Acetyl-CoA synthetase-like"/>
    <property type="match status" value="1"/>
</dbReference>
<dbReference type="Proteomes" id="UP000268658">
    <property type="component" value="Chromosome"/>
</dbReference>
<dbReference type="InterPro" id="IPR000873">
    <property type="entry name" value="AMP-dep_synth/lig_dom"/>
</dbReference>
<dbReference type="GO" id="GO:0006631">
    <property type="term" value="P:fatty acid metabolic process"/>
    <property type="evidence" value="ECO:0007669"/>
    <property type="project" value="TreeGrafter"/>
</dbReference>
<sequence>MKLELTGSLTDAHGTMNADELTTLVASRSPSPGTPSIVPASGDRDAVVDLIAVLAVGGCAVPVDPQSSAEDQAELATRLGLSSGHDMPDLTSTALVLSSSGSNGRPKLVRHSLDSTLVGVAVYRQRFGITPDDVVLLAVPWCHSFGLIAGLLTAVSSGARVVVLPRITPPAVHEAVARENATVLLCTPLLVDLLVRTASAASYRGLRVAISSGSPLSASRRDAFESRFGCRVVQAYGSTETGVLAIEGDLPCSGHLGPLVDGVEARCEADGTLMVRTPGLFQGYVGAPACDRRGYYDTGDIAVCEPDGCITLQARKRTFINVGGKKVNPSRVADILTAHPAVVQARVFGMDAGEEQVVGAEVAAEGVTVAELLTHCRERLLSYEVPCTVRITRSLPTGGLDKVRADA</sequence>
<gene>
    <name evidence="5" type="primary">aas</name>
    <name evidence="5" type="ORF">NCTC10951_00712</name>
</gene>
<dbReference type="InterPro" id="IPR025110">
    <property type="entry name" value="AMP-bd_C"/>
</dbReference>
<dbReference type="KEGG" id="avc:NCTC10951_00712"/>
<dbReference type="Gene3D" id="3.30.300.30">
    <property type="match status" value="1"/>
</dbReference>
<dbReference type="OrthoDB" id="9803968at2"/>
<feature type="domain" description="AMP-binding enzyme C-terminal" evidence="4">
    <location>
        <begin position="334"/>
        <end position="397"/>
    </location>
</feature>
<dbReference type="CDD" id="cd04433">
    <property type="entry name" value="AFD_class_I"/>
    <property type="match status" value="1"/>
</dbReference>
<evidence type="ECO:0000313" key="5">
    <source>
        <dbReference type="EMBL" id="VEI14836.1"/>
    </source>
</evidence>
<dbReference type="InterPro" id="IPR042099">
    <property type="entry name" value="ANL_N_sf"/>
</dbReference>
<dbReference type="PANTHER" id="PTHR43201:SF5">
    <property type="entry name" value="MEDIUM-CHAIN ACYL-COA LIGASE ACSF2, MITOCHONDRIAL"/>
    <property type="match status" value="1"/>
</dbReference>